<evidence type="ECO:0000313" key="2">
    <source>
        <dbReference type="Proteomes" id="UP000095283"/>
    </source>
</evidence>
<feature type="domain" description="Mos1 transposase HTH" evidence="1">
    <location>
        <begin position="5"/>
        <end position="24"/>
    </location>
</feature>
<evidence type="ECO:0000259" key="1">
    <source>
        <dbReference type="Pfam" id="PF17906"/>
    </source>
</evidence>
<organism evidence="2 3">
    <name type="scientific">Heterorhabditis bacteriophora</name>
    <name type="common">Entomopathogenic nematode worm</name>
    <dbReference type="NCBI Taxonomy" id="37862"/>
    <lineage>
        <taxon>Eukaryota</taxon>
        <taxon>Metazoa</taxon>
        <taxon>Ecdysozoa</taxon>
        <taxon>Nematoda</taxon>
        <taxon>Chromadorea</taxon>
        <taxon>Rhabditida</taxon>
        <taxon>Rhabditina</taxon>
        <taxon>Rhabditomorpha</taxon>
        <taxon>Strongyloidea</taxon>
        <taxon>Heterorhabditidae</taxon>
        <taxon>Heterorhabditis</taxon>
    </lineage>
</organism>
<proteinExistence type="predicted"/>
<dbReference type="Proteomes" id="UP000095283">
    <property type="component" value="Unplaced"/>
</dbReference>
<keyword evidence="2" id="KW-1185">Reference proteome</keyword>
<dbReference type="AlphaFoldDB" id="A0A1I7X2Q4"/>
<dbReference type="Gene3D" id="1.10.10.1450">
    <property type="match status" value="1"/>
</dbReference>
<name>A0A1I7X2Q4_HETBA</name>
<protein>
    <submittedName>
        <fullName evidence="3">HTH_48 domain-containing protein</fullName>
    </submittedName>
</protein>
<sequence length="50" mass="5935">MSHQKLHIRYCILYEFRQGKNTAELGKVILLHYNNCLAGERFRDAAEVRK</sequence>
<dbReference type="WBParaSite" id="Hba_11872">
    <property type="protein sequence ID" value="Hba_11872"/>
    <property type="gene ID" value="Hba_11872"/>
</dbReference>
<dbReference type="InterPro" id="IPR041426">
    <property type="entry name" value="Mos1_HTH"/>
</dbReference>
<evidence type="ECO:0000313" key="3">
    <source>
        <dbReference type="WBParaSite" id="Hba_11872"/>
    </source>
</evidence>
<dbReference type="Pfam" id="PF17906">
    <property type="entry name" value="HTH_48"/>
    <property type="match status" value="1"/>
</dbReference>
<accession>A0A1I7X2Q4</accession>
<reference evidence="3" key="1">
    <citation type="submission" date="2016-11" db="UniProtKB">
        <authorList>
            <consortium name="WormBaseParasite"/>
        </authorList>
    </citation>
    <scope>IDENTIFICATION</scope>
</reference>